<dbReference type="InterPro" id="IPR000515">
    <property type="entry name" value="MetI-like"/>
</dbReference>
<keyword evidence="4" id="KW-0813">Transport</keyword>
<feature type="transmembrane region" description="Helical" evidence="9">
    <location>
        <begin position="181"/>
        <end position="204"/>
    </location>
</feature>
<evidence type="ECO:0000256" key="6">
    <source>
        <dbReference type="ARBA" id="ARBA00022692"/>
    </source>
</evidence>
<evidence type="ECO:0000313" key="11">
    <source>
        <dbReference type="EMBL" id="MBW7570804.1"/>
    </source>
</evidence>
<gene>
    <name evidence="11" type="primary">pstA</name>
    <name evidence="11" type="ORF">J5V48_07850</name>
</gene>
<evidence type="ECO:0000256" key="5">
    <source>
        <dbReference type="ARBA" id="ARBA00022475"/>
    </source>
</evidence>
<reference evidence="11 12" key="1">
    <citation type="submission" date="2021-03" db="EMBL/GenBank/DDBJ databases">
        <title>Succinivibrio sp. nov. isolated from feces of cow.</title>
        <authorList>
            <person name="Choi J.-Y."/>
        </authorList>
    </citation>
    <scope>NUCLEOTIDE SEQUENCE [LARGE SCALE GENOMIC DNA]</scope>
    <source>
        <strain evidence="11 12">AGMB01872</strain>
    </source>
</reference>
<name>A0ABS7DHN0_9GAMM</name>
<keyword evidence="7 9" id="KW-1133">Transmembrane helix</keyword>
<feature type="transmembrane region" description="Helical" evidence="9">
    <location>
        <begin position="12"/>
        <end position="39"/>
    </location>
</feature>
<organism evidence="11 12">
    <name type="scientific">Succinivibrio faecicola</name>
    <dbReference type="NCBI Taxonomy" id="2820300"/>
    <lineage>
        <taxon>Bacteria</taxon>
        <taxon>Pseudomonadati</taxon>
        <taxon>Pseudomonadota</taxon>
        <taxon>Gammaproteobacteria</taxon>
        <taxon>Aeromonadales</taxon>
        <taxon>Succinivibrionaceae</taxon>
        <taxon>Succinivibrio</taxon>
    </lineage>
</organism>
<feature type="transmembrane region" description="Helical" evidence="9">
    <location>
        <begin position="112"/>
        <end position="133"/>
    </location>
</feature>
<dbReference type="Proteomes" id="UP000731465">
    <property type="component" value="Unassembled WGS sequence"/>
</dbReference>
<keyword evidence="12" id="KW-1185">Reference proteome</keyword>
<evidence type="ECO:0000259" key="10">
    <source>
        <dbReference type="PROSITE" id="PS50928"/>
    </source>
</evidence>
<dbReference type="InterPro" id="IPR005672">
    <property type="entry name" value="Phosphate_PstA"/>
</dbReference>
<dbReference type="PROSITE" id="PS50928">
    <property type="entry name" value="ABC_TM1"/>
    <property type="match status" value="1"/>
</dbReference>
<keyword evidence="6 9" id="KW-0812">Transmembrane</keyword>
<dbReference type="PANTHER" id="PTHR43470:SF3">
    <property type="entry name" value="PHOSPHATE TRANSPORT SYSTEM PERMEASE PROTEIN PSTA-RELATED"/>
    <property type="match status" value="1"/>
</dbReference>
<feature type="transmembrane region" description="Helical" evidence="9">
    <location>
        <begin position="251"/>
        <end position="276"/>
    </location>
</feature>
<protein>
    <recommendedName>
        <fullName evidence="3 9">Phosphate transport system permease protein PstA</fullName>
    </recommendedName>
</protein>
<feature type="transmembrane region" description="Helical" evidence="9">
    <location>
        <begin position="225"/>
        <end position="245"/>
    </location>
</feature>
<proteinExistence type="inferred from homology"/>
<dbReference type="CDD" id="cd06261">
    <property type="entry name" value="TM_PBP2"/>
    <property type="match status" value="1"/>
</dbReference>
<evidence type="ECO:0000256" key="1">
    <source>
        <dbReference type="ARBA" id="ARBA00004651"/>
    </source>
</evidence>
<evidence type="ECO:0000256" key="9">
    <source>
        <dbReference type="RuleBase" id="RU363043"/>
    </source>
</evidence>
<accession>A0ABS7DHN0</accession>
<dbReference type="InterPro" id="IPR035906">
    <property type="entry name" value="MetI-like_sf"/>
</dbReference>
<dbReference type="NCBIfam" id="TIGR00974">
    <property type="entry name" value="3a0107s02c"/>
    <property type="match status" value="1"/>
</dbReference>
<evidence type="ECO:0000256" key="4">
    <source>
        <dbReference type="ARBA" id="ARBA00022448"/>
    </source>
</evidence>
<feature type="transmembrane region" description="Helical" evidence="9">
    <location>
        <begin position="71"/>
        <end position="92"/>
    </location>
</feature>
<dbReference type="Pfam" id="PF00528">
    <property type="entry name" value="BPD_transp_1"/>
    <property type="match status" value="1"/>
</dbReference>
<comment type="subcellular location">
    <subcellularLocation>
        <location evidence="9">Cell inner membrane</location>
        <topology evidence="9">Multi-pass membrane protein</topology>
    </subcellularLocation>
    <subcellularLocation>
        <location evidence="1">Cell membrane</location>
        <topology evidence="1">Multi-pass membrane protein</topology>
    </subcellularLocation>
</comment>
<dbReference type="EMBL" id="JAGFNY010000030">
    <property type="protein sequence ID" value="MBW7570804.1"/>
    <property type="molecule type" value="Genomic_DNA"/>
</dbReference>
<feature type="domain" description="ABC transmembrane type-1" evidence="10">
    <location>
        <begin position="67"/>
        <end position="272"/>
    </location>
</feature>
<evidence type="ECO:0000256" key="3">
    <source>
        <dbReference type="ARBA" id="ARBA00016864"/>
    </source>
</evidence>
<dbReference type="RefSeq" id="WP_219938027.1">
    <property type="nucleotide sequence ID" value="NZ_JAGFNY010000030.1"/>
</dbReference>
<evidence type="ECO:0000313" key="12">
    <source>
        <dbReference type="Proteomes" id="UP000731465"/>
    </source>
</evidence>
<dbReference type="SUPFAM" id="SSF161098">
    <property type="entry name" value="MetI-like"/>
    <property type="match status" value="1"/>
</dbReference>
<evidence type="ECO:0000256" key="2">
    <source>
        <dbReference type="ARBA" id="ARBA00007069"/>
    </source>
</evidence>
<comment type="caution">
    <text evidence="11">The sequence shown here is derived from an EMBL/GenBank/DDBJ whole genome shotgun (WGS) entry which is preliminary data.</text>
</comment>
<keyword evidence="8 9" id="KW-0472">Membrane</keyword>
<sequence length="286" mass="31504">MISNRLERCIYHNVMLFLAFMATVFTVFIVVFIIGYVLIRAIPHVSWELLSTKPSYINETIGLLPDILNTVYIVFATLVFVLPLGVGAAVYLSEYAKNIKVKRTIEYAIESLAGIPSIIYGLVGMLIFCQYMSLKTSLLAGALTLTIMNLPTIIRTTQESLDSVPISYREGAFGLGANKWYTIRTVVLPCCIDGIVTGCILAVGRMLGESAALLFTAGFAHKLNGFIDALSSSGSTMTVALYVYAKEQGRFDVAFVIAAIMLLMSLMINYTAGYLSKRIQRKRLVK</sequence>
<dbReference type="PANTHER" id="PTHR43470">
    <property type="entry name" value="PHOSPHATE TRANSPORT SYSTEM PERMEASE PROTEIN PSTA-RELATED"/>
    <property type="match status" value="1"/>
</dbReference>
<dbReference type="Gene3D" id="1.10.3720.10">
    <property type="entry name" value="MetI-like"/>
    <property type="match status" value="1"/>
</dbReference>
<comment type="similarity">
    <text evidence="2 9">Belongs to the binding-protein-dependent transport system permease family. CysTW subfamily.</text>
</comment>
<evidence type="ECO:0000256" key="8">
    <source>
        <dbReference type="ARBA" id="ARBA00023136"/>
    </source>
</evidence>
<evidence type="ECO:0000256" key="7">
    <source>
        <dbReference type="ARBA" id="ARBA00022989"/>
    </source>
</evidence>
<keyword evidence="5 9" id="KW-1003">Cell membrane</keyword>